<proteinExistence type="predicted"/>
<protein>
    <submittedName>
        <fullName evidence="2">Uncharacterized protein</fullName>
    </submittedName>
</protein>
<keyword evidence="1" id="KW-1185">Reference proteome</keyword>
<sequence>MPLCGKKTGMLTSQSIEPLQTFLVRNEAAYPRHETIGRKFGMKKEYAEVFNLNEAMGNLKKKNERIKQKKNKQK</sequence>
<organism evidence="1 2">
    <name type="scientific">Steinernema glaseri</name>
    <dbReference type="NCBI Taxonomy" id="37863"/>
    <lineage>
        <taxon>Eukaryota</taxon>
        <taxon>Metazoa</taxon>
        <taxon>Ecdysozoa</taxon>
        <taxon>Nematoda</taxon>
        <taxon>Chromadorea</taxon>
        <taxon>Rhabditida</taxon>
        <taxon>Tylenchina</taxon>
        <taxon>Panagrolaimomorpha</taxon>
        <taxon>Strongyloidoidea</taxon>
        <taxon>Steinernematidae</taxon>
        <taxon>Steinernema</taxon>
    </lineage>
</organism>
<dbReference type="AlphaFoldDB" id="A0A1I8AUX4"/>
<name>A0A1I8AUX4_9BILA</name>
<dbReference type="Proteomes" id="UP000095287">
    <property type="component" value="Unplaced"/>
</dbReference>
<accession>A0A1I8AUX4</accession>
<evidence type="ECO:0000313" key="1">
    <source>
        <dbReference type="Proteomes" id="UP000095287"/>
    </source>
</evidence>
<reference evidence="2" key="1">
    <citation type="submission" date="2016-11" db="UniProtKB">
        <authorList>
            <consortium name="WormBaseParasite"/>
        </authorList>
    </citation>
    <scope>IDENTIFICATION</scope>
</reference>
<dbReference type="WBParaSite" id="L893_g9468.t1">
    <property type="protein sequence ID" value="L893_g9468.t1"/>
    <property type="gene ID" value="L893_g9468"/>
</dbReference>
<evidence type="ECO:0000313" key="2">
    <source>
        <dbReference type="WBParaSite" id="L893_g9468.t1"/>
    </source>
</evidence>